<dbReference type="EMBL" id="BAABBN010000006">
    <property type="protein sequence ID" value="GAA3922884.1"/>
    <property type="molecule type" value="Genomic_DNA"/>
</dbReference>
<dbReference type="Proteomes" id="UP001501565">
    <property type="component" value="Unassembled WGS sequence"/>
</dbReference>
<comment type="caution">
    <text evidence="1">The sequence shown here is derived from an EMBL/GenBank/DDBJ whole genome shotgun (WGS) entry which is preliminary data.</text>
</comment>
<protein>
    <submittedName>
        <fullName evidence="1">Uncharacterized protein</fullName>
    </submittedName>
</protein>
<accession>A0ABP7MGZ7</accession>
<dbReference type="RefSeq" id="WP_344797833.1">
    <property type="nucleotide sequence ID" value="NZ_BAABBN010000006.1"/>
</dbReference>
<sequence length="57" mass="6043">MGVAVPMPGVDVIAAKSTEVAFTYVLDVNTAKIQQDMSNLGLSRLEDVDLSDISIGF</sequence>
<name>A0ABP7MGZ7_9GAMM</name>
<gene>
    <name evidence="1" type="ORF">GCM10022277_18510</name>
</gene>
<evidence type="ECO:0000313" key="2">
    <source>
        <dbReference type="Proteomes" id="UP001501565"/>
    </source>
</evidence>
<keyword evidence="2" id="KW-1185">Reference proteome</keyword>
<organism evidence="1 2">
    <name type="scientific">Litoribacillus peritrichatus</name>
    <dbReference type="NCBI Taxonomy" id="718191"/>
    <lineage>
        <taxon>Bacteria</taxon>
        <taxon>Pseudomonadati</taxon>
        <taxon>Pseudomonadota</taxon>
        <taxon>Gammaproteobacteria</taxon>
        <taxon>Oceanospirillales</taxon>
        <taxon>Oceanospirillaceae</taxon>
        <taxon>Litoribacillus</taxon>
    </lineage>
</organism>
<proteinExistence type="predicted"/>
<evidence type="ECO:0000313" key="1">
    <source>
        <dbReference type="EMBL" id="GAA3922884.1"/>
    </source>
</evidence>
<reference evidence="2" key="1">
    <citation type="journal article" date="2019" name="Int. J. Syst. Evol. Microbiol.">
        <title>The Global Catalogue of Microorganisms (GCM) 10K type strain sequencing project: providing services to taxonomists for standard genome sequencing and annotation.</title>
        <authorList>
            <consortium name="The Broad Institute Genomics Platform"/>
            <consortium name="The Broad Institute Genome Sequencing Center for Infectious Disease"/>
            <person name="Wu L."/>
            <person name="Ma J."/>
        </authorList>
    </citation>
    <scope>NUCLEOTIDE SEQUENCE [LARGE SCALE GENOMIC DNA]</scope>
    <source>
        <strain evidence="2">JCM 17551</strain>
    </source>
</reference>